<accession>A0A844F9J3</accession>
<evidence type="ECO:0000259" key="6">
    <source>
        <dbReference type="Pfam" id="PF12698"/>
    </source>
</evidence>
<sequence>MTVFKGFMTITKRNLNILFLYIAIFLAICFAIQKMDVQNTAKSYSMESLDIAVIDRDGGELAKGMASYLEQYHTIKDMPDDKSVIQDRLFYREVNYVVTIPKDFESRCLNGTETLPVIKVPGSTTGYYVDQQIDTFLNNVRVLTASGFSLPEAIAEVKENAKEPADITLIDKNGHGGRRTMYSFMYQYMPYILLSILCYSLTYIMIAFNKPDVKRRMLCSAVSGKRQNAQLILGYAVIGLAVWVLCNMLPVLMYGKEFLKDPHLPHYLFNSFLLMLVSLSISFLVGSLVRKEEMISAVVNVVSLGLSFISGVLVSLEVLSKGIKTVARFLPIYWYETGNNLIANNHTFSSTQLKSLYTGYVIQILFALAFLFIALVIIHNRRQSAN</sequence>
<evidence type="ECO:0000256" key="1">
    <source>
        <dbReference type="ARBA" id="ARBA00004141"/>
    </source>
</evidence>
<feature type="transmembrane region" description="Helical" evidence="5">
    <location>
        <begin position="267"/>
        <end position="285"/>
    </location>
</feature>
<dbReference type="InterPro" id="IPR013525">
    <property type="entry name" value="ABC2_TM"/>
</dbReference>
<evidence type="ECO:0000256" key="2">
    <source>
        <dbReference type="ARBA" id="ARBA00022692"/>
    </source>
</evidence>
<dbReference type="GO" id="GO:0140359">
    <property type="term" value="F:ABC-type transporter activity"/>
    <property type="evidence" value="ECO:0007669"/>
    <property type="project" value="InterPro"/>
</dbReference>
<dbReference type="GeneID" id="62697544"/>
<evidence type="ECO:0000256" key="4">
    <source>
        <dbReference type="ARBA" id="ARBA00023136"/>
    </source>
</evidence>
<protein>
    <submittedName>
        <fullName evidence="7">ABC transporter permease</fullName>
    </submittedName>
</protein>
<reference evidence="7 8" key="1">
    <citation type="submission" date="2019-08" db="EMBL/GenBank/DDBJ databases">
        <title>In-depth cultivation of the pig gut microbiome towards novel bacterial diversity and tailored functional studies.</title>
        <authorList>
            <person name="Wylensek D."/>
            <person name="Hitch T.C.A."/>
            <person name="Clavel T."/>
        </authorList>
    </citation>
    <scope>NUCLEOTIDE SEQUENCE [LARGE SCALE GENOMIC DNA]</scope>
    <source>
        <strain evidence="7 8">BL-389-WT-3D</strain>
    </source>
</reference>
<comment type="subcellular location">
    <subcellularLocation>
        <location evidence="1">Membrane</location>
        <topology evidence="1">Multi-pass membrane protein</topology>
    </subcellularLocation>
</comment>
<evidence type="ECO:0000313" key="7">
    <source>
        <dbReference type="EMBL" id="MSS39015.1"/>
    </source>
</evidence>
<dbReference type="AlphaFoldDB" id="A0A844F9J3"/>
<keyword evidence="4 5" id="KW-0472">Membrane</keyword>
<dbReference type="Gene3D" id="3.40.1710.10">
    <property type="entry name" value="abc type-2 transporter like domain"/>
    <property type="match status" value="1"/>
</dbReference>
<keyword evidence="3 5" id="KW-1133">Transmembrane helix</keyword>
<dbReference type="Proteomes" id="UP000462363">
    <property type="component" value="Unassembled WGS sequence"/>
</dbReference>
<feature type="transmembrane region" description="Helical" evidence="5">
    <location>
        <begin position="188"/>
        <end position="208"/>
    </location>
</feature>
<dbReference type="PANTHER" id="PTHR43027:SF1">
    <property type="entry name" value="DOXORUBICIN RESISTANCE ABC TRANSPORTER PERMEASE PROTEIN DRRC-RELATED"/>
    <property type="match status" value="1"/>
</dbReference>
<evidence type="ECO:0000256" key="5">
    <source>
        <dbReference type="SAM" id="Phobius"/>
    </source>
</evidence>
<dbReference type="Pfam" id="PF12698">
    <property type="entry name" value="ABC2_membrane_3"/>
    <property type="match status" value="1"/>
</dbReference>
<organism evidence="7 8">
    <name type="scientific">Clostridium scindens (strain JCM 10418 / VPI 12708)</name>
    <dbReference type="NCBI Taxonomy" id="29347"/>
    <lineage>
        <taxon>Bacteria</taxon>
        <taxon>Bacillati</taxon>
        <taxon>Bacillota</taxon>
        <taxon>Clostridia</taxon>
        <taxon>Lachnospirales</taxon>
        <taxon>Lachnospiraceae</taxon>
    </lineage>
</organism>
<evidence type="ECO:0000313" key="8">
    <source>
        <dbReference type="Proteomes" id="UP000462363"/>
    </source>
</evidence>
<dbReference type="RefSeq" id="WP_004605143.1">
    <property type="nucleotide sequence ID" value="NZ_AP025569.1"/>
</dbReference>
<feature type="transmembrane region" description="Helical" evidence="5">
    <location>
        <begin position="229"/>
        <end position="255"/>
    </location>
</feature>
<evidence type="ECO:0000256" key="3">
    <source>
        <dbReference type="ARBA" id="ARBA00022989"/>
    </source>
</evidence>
<dbReference type="GO" id="GO:0016020">
    <property type="term" value="C:membrane"/>
    <property type="evidence" value="ECO:0007669"/>
    <property type="project" value="UniProtKB-SubCell"/>
</dbReference>
<dbReference type="EMBL" id="VUMB01000002">
    <property type="protein sequence ID" value="MSS39015.1"/>
    <property type="molecule type" value="Genomic_DNA"/>
</dbReference>
<feature type="domain" description="ABC-2 type transporter transmembrane" evidence="6">
    <location>
        <begin position="19"/>
        <end position="375"/>
    </location>
</feature>
<keyword evidence="2 5" id="KW-0812">Transmembrane</keyword>
<dbReference type="PANTHER" id="PTHR43027">
    <property type="entry name" value="DOXORUBICIN RESISTANCE ABC TRANSPORTER PERMEASE PROTEIN DRRC-RELATED"/>
    <property type="match status" value="1"/>
</dbReference>
<dbReference type="InterPro" id="IPR052902">
    <property type="entry name" value="ABC-2_transporter"/>
</dbReference>
<comment type="caution">
    <text evidence="7">The sequence shown here is derived from an EMBL/GenBank/DDBJ whole genome shotgun (WGS) entry which is preliminary data.</text>
</comment>
<name>A0A844F9J3_CLOSV</name>
<proteinExistence type="predicted"/>
<gene>
    <name evidence="7" type="ORF">FYJ37_01290</name>
</gene>
<feature type="transmembrane region" description="Helical" evidence="5">
    <location>
        <begin position="297"/>
        <end position="316"/>
    </location>
</feature>
<feature type="transmembrane region" description="Helical" evidence="5">
    <location>
        <begin position="357"/>
        <end position="378"/>
    </location>
</feature>